<name>A0A2H4S5V2_CORMI</name>
<evidence type="ECO:0000313" key="5">
    <source>
        <dbReference type="Proteomes" id="UP000323067"/>
    </source>
</evidence>
<dbReference type="Pfam" id="PF00708">
    <property type="entry name" value="Acylphosphatase"/>
    <property type="match status" value="1"/>
</dbReference>
<dbReference type="PANTHER" id="PTHR47268:SF4">
    <property type="entry name" value="ACYLPHOSPHATASE"/>
    <property type="match status" value="1"/>
</dbReference>
<dbReference type="VEuPathDB" id="FungiDB:CCM_06336"/>
<keyword evidence="1" id="KW-0378">Hydrolase</keyword>
<dbReference type="InterPro" id="IPR001792">
    <property type="entry name" value="Acylphosphatase-like_dom"/>
</dbReference>
<evidence type="ECO:0000256" key="2">
    <source>
        <dbReference type="RuleBase" id="RU004168"/>
    </source>
</evidence>
<feature type="active site" evidence="1">
    <location>
        <position position="20"/>
    </location>
</feature>
<dbReference type="PANTHER" id="PTHR47268">
    <property type="entry name" value="ACYLPHOSPHATASE"/>
    <property type="match status" value="1"/>
</dbReference>
<sequence length="111" mass="12213">MTKRVYFVAHGGTVQGVGFRYFTRKRAQAYGLTGWCRNTPDNKASAGPSRDSNDMLTLILVQVQGEAQGEDDAVDKLIKDVDQGPRGATVVKLTQEARDVVADEAEFTIRH</sequence>
<dbReference type="Proteomes" id="UP000323067">
    <property type="component" value="Chromosome iv"/>
</dbReference>
<dbReference type="Gene3D" id="3.30.70.100">
    <property type="match status" value="1"/>
</dbReference>
<dbReference type="SUPFAM" id="SSF54975">
    <property type="entry name" value="Acylphosphatase/BLUF domain-like"/>
    <property type="match status" value="1"/>
</dbReference>
<comment type="similarity">
    <text evidence="2">Belongs to the acylphosphatase family.</text>
</comment>
<gene>
    <name evidence="4" type="ORF">A9K55_003692</name>
</gene>
<protein>
    <recommendedName>
        <fullName evidence="1">acylphosphatase</fullName>
        <ecNumber evidence="1">3.6.1.7</ecNumber>
    </recommendedName>
</protein>
<dbReference type="InterPro" id="IPR020456">
    <property type="entry name" value="Acylphosphatase"/>
</dbReference>
<dbReference type="VEuPathDB" id="FungiDB:A9K55_003692"/>
<dbReference type="AlphaFoldDB" id="A0A2H4S5V2"/>
<evidence type="ECO:0000313" key="4">
    <source>
        <dbReference type="EMBL" id="ATY58469.1"/>
    </source>
</evidence>
<organism evidence="4 5">
    <name type="scientific">Cordyceps militaris</name>
    <name type="common">Caterpillar fungus</name>
    <name type="synonym">Clavaria militaris</name>
    <dbReference type="NCBI Taxonomy" id="73501"/>
    <lineage>
        <taxon>Eukaryota</taxon>
        <taxon>Fungi</taxon>
        <taxon>Dikarya</taxon>
        <taxon>Ascomycota</taxon>
        <taxon>Pezizomycotina</taxon>
        <taxon>Sordariomycetes</taxon>
        <taxon>Hypocreomycetidae</taxon>
        <taxon>Hypocreales</taxon>
        <taxon>Cordycipitaceae</taxon>
        <taxon>Cordyceps</taxon>
    </lineage>
</organism>
<dbReference type="EMBL" id="CP023322">
    <property type="protein sequence ID" value="ATY58469.1"/>
    <property type="molecule type" value="Genomic_DNA"/>
</dbReference>
<dbReference type="PROSITE" id="PS51160">
    <property type="entry name" value="ACYLPHOSPHATASE_3"/>
    <property type="match status" value="1"/>
</dbReference>
<dbReference type="OrthoDB" id="7961613at2759"/>
<feature type="domain" description="Acylphosphatase-like" evidence="3">
    <location>
        <begin position="4"/>
        <end position="111"/>
    </location>
</feature>
<dbReference type="InterPro" id="IPR036046">
    <property type="entry name" value="Acylphosphatase-like_dom_sf"/>
</dbReference>
<comment type="catalytic activity">
    <reaction evidence="1">
        <text>an acyl phosphate + H2O = a carboxylate + phosphate + H(+)</text>
        <dbReference type="Rhea" id="RHEA:14965"/>
        <dbReference type="ChEBI" id="CHEBI:15377"/>
        <dbReference type="ChEBI" id="CHEBI:15378"/>
        <dbReference type="ChEBI" id="CHEBI:29067"/>
        <dbReference type="ChEBI" id="CHEBI:43474"/>
        <dbReference type="ChEBI" id="CHEBI:59918"/>
        <dbReference type="EC" id="3.6.1.7"/>
    </reaction>
</comment>
<evidence type="ECO:0000259" key="3">
    <source>
        <dbReference type="PROSITE" id="PS51160"/>
    </source>
</evidence>
<reference evidence="4 5" key="1">
    <citation type="journal article" date="2017" name="BMC Genomics">
        <title>Chromosome level assembly and secondary metabolite potential of the parasitic fungus Cordyceps militaris.</title>
        <authorList>
            <person name="Kramer G.J."/>
            <person name="Nodwell J.R."/>
        </authorList>
    </citation>
    <scope>NUCLEOTIDE SEQUENCE [LARGE SCALE GENOMIC DNA]</scope>
    <source>
        <strain evidence="4 5">ATCC 34164</strain>
    </source>
</reference>
<dbReference type="GO" id="GO:0003998">
    <property type="term" value="F:acylphosphatase activity"/>
    <property type="evidence" value="ECO:0007669"/>
    <property type="project" value="UniProtKB-EC"/>
</dbReference>
<evidence type="ECO:0000256" key="1">
    <source>
        <dbReference type="PROSITE-ProRule" id="PRU00520"/>
    </source>
</evidence>
<proteinExistence type="inferred from homology"/>
<feature type="active site" evidence="1">
    <location>
        <position position="38"/>
    </location>
</feature>
<dbReference type="EC" id="3.6.1.7" evidence="1"/>
<accession>A0A2H4S5V2</accession>